<sequence>MLLLVGFLCTNSSGVIGLAVALGIVNWLIFFGLLWYVIRGGCPQTWTGLSLEAFSDLWDFLRLLVSCSGMAVGSGCCYYLICIFLGIVFDWTYNYGVEMNSMSP</sequence>
<proteinExistence type="predicted"/>
<organism evidence="1 2">
    <name type="scientific">Daucus carota subsp. sativus</name>
    <name type="common">Carrot</name>
    <dbReference type="NCBI Taxonomy" id="79200"/>
    <lineage>
        <taxon>Eukaryota</taxon>
        <taxon>Viridiplantae</taxon>
        <taxon>Streptophyta</taxon>
        <taxon>Embryophyta</taxon>
        <taxon>Tracheophyta</taxon>
        <taxon>Spermatophyta</taxon>
        <taxon>Magnoliopsida</taxon>
        <taxon>eudicotyledons</taxon>
        <taxon>Gunneridae</taxon>
        <taxon>Pentapetalae</taxon>
        <taxon>asterids</taxon>
        <taxon>campanulids</taxon>
        <taxon>Apiales</taxon>
        <taxon>Apiaceae</taxon>
        <taxon>Apioideae</taxon>
        <taxon>Scandiceae</taxon>
        <taxon>Daucinae</taxon>
        <taxon>Daucus</taxon>
        <taxon>Daucus sect. Daucus</taxon>
    </lineage>
</organism>
<evidence type="ECO:0000313" key="2">
    <source>
        <dbReference type="Proteomes" id="UP000077755"/>
    </source>
</evidence>
<protein>
    <submittedName>
        <fullName evidence="1">Uncharacterized protein</fullName>
    </submittedName>
</protein>
<evidence type="ECO:0000313" key="1">
    <source>
        <dbReference type="EMBL" id="WOH09828.1"/>
    </source>
</evidence>
<dbReference type="EMBL" id="CP093349">
    <property type="protein sequence ID" value="WOH09828.1"/>
    <property type="molecule type" value="Genomic_DNA"/>
</dbReference>
<gene>
    <name evidence="1" type="ORF">DCAR_0729287</name>
</gene>
<accession>A0A164U3T5</accession>
<reference evidence="1" key="2">
    <citation type="submission" date="2022-03" db="EMBL/GenBank/DDBJ databases">
        <title>Draft title - Genomic analysis of global carrot germplasm unveils the trajectory of domestication and the origin of high carotenoid orange carrot.</title>
        <authorList>
            <person name="Iorizzo M."/>
            <person name="Ellison S."/>
            <person name="Senalik D."/>
            <person name="Macko-Podgorni A."/>
            <person name="Grzebelus D."/>
            <person name="Bostan H."/>
            <person name="Rolling W."/>
            <person name="Curaba J."/>
            <person name="Simon P."/>
        </authorList>
    </citation>
    <scope>NUCLEOTIDE SEQUENCE</scope>
    <source>
        <tissue evidence="1">Leaf</tissue>
    </source>
</reference>
<dbReference type="Proteomes" id="UP000077755">
    <property type="component" value="Chromosome 7"/>
</dbReference>
<dbReference type="Gramene" id="KZM88401">
    <property type="protein sequence ID" value="KZM88401"/>
    <property type="gene ID" value="DCAR_025476"/>
</dbReference>
<name>A0A164U3T5_DAUCS</name>
<dbReference type="AlphaFoldDB" id="A0A164U3T5"/>
<keyword evidence="2" id="KW-1185">Reference proteome</keyword>
<reference evidence="1" key="1">
    <citation type="journal article" date="2016" name="Nat. Genet.">
        <title>A high-quality carrot genome assembly provides new insights into carotenoid accumulation and asterid genome evolution.</title>
        <authorList>
            <person name="Iorizzo M."/>
            <person name="Ellison S."/>
            <person name="Senalik D."/>
            <person name="Zeng P."/>
            <person name="Satapoomin P."/>
            <person name="Huang J."/>
            <person name="Bowman M."/>
            <person name="Iovene M."/>
            <person name="Sanseverino W."/>
            <person name="Cavagnaro P."/>
            <person name="Yildiz M."/>
            <person name="Macko-Podgorni A."/>
            <person name="Moranska E."/>
            <person name="Grzebelus E."/>
            <person name="Grzebelus D."/>
            <person name="Ashrafi H."/>
            <person name="Zheng Z."/>
            <person name="Cheng S."/>
            <person name="Spooner D."/>
            <person name="Van Deynze A."/>
            <person name="Simon P."/>
        </authorList>
    </citation>
    <scope>NUCLEOTIDE SEQUENCE</scope>
    <source>
        <tissue evidence="1">Leaf</tissue>
    </source>
</reference>